<comment type="caution">
    <text evidence="1">The sequence shown here is derived from an EMBL/GenBank/DDBJ whole genome shotgun (WGS) entry which is preliminary data.</text>
</comment>
<sequence length="164" mass="18280">MPVIDPELLAPLSKISDVLLKRPGKVSIEGIKRLSNIYGFETFNDTLTIGDNNNLVFTVNSRAGTPLVKSSVHPHHGQLIDRLSLSGKILLIDIDFHGGVVKNVSLSSAINLQPINGETYDFLEGNDEFEKLGSILYRNLQSSTLDKFNKNLRILSQFDRLTRF</sequence>
<proteinExistence type="predicted"/>
<accession>A0ACB5UCC4</accession>
<keyword evidence="2" id="KW-1185">Reference proteome</keyword>
<dbReference type="Proteomes" id="UP001165064">
    <property type="component" value="Unassembled WGS sequence"/>
</dbReference>
<dbReference type="EMBL" id="BSXS01016891">
    <property type="protein sequence ID" value="GMF08338.1"/>
    <property type="molecule type" value="Genomic_DNA"/>
</dbReference>
<name>A0ACB5UCC4_AMBMO</name>
<evidence type="ECO:0000313" key="2">
    <source>
        <dbReference type="Proteomes" id="UP001165064"/>
    </source>
</evidence>
<evidence type="ECO:0000313" key="1">
    <source>
        <dbReference type="EMBL" id="GMF08338.1"/>
    </source>
</evidence>
<reference evidence="1" key="1">
    <citation type="submission" date="2023-04" db="EMBL/GenBank/DDBJ databases">
        <title>Ambrosiozyma monospora NBRC 10751.</title>
        <authorList>
            <person name="Ichikawa N."/>
            <person name="Sato H."/>
            <person name="Tonouchi N."/>
        </authorList>
    </citation>
    <scope>NUCLEOTIDE SEQUENCE</scope>
    <source>
        <strain evidence="1">NBRC 10751</strain>
    </source>
</reference>
<gene>
    <name evidence="1" type="ORF">Amon02_001323100</name>
</gene>
<protein>
    <submittedName>
        <fullName evidence="1">Unnamed protein product</fullName>
    </submittedName>
</protein>
<organism evidence="1 2">
    <name type="scientific">Ambrosiozyma monospora</name>
    <name type="common">Yeast</name>
    <name type="synonym">Endomycopsis monosporus</name>
    <dbReference type="NCBI Taxonomy" id="43982"/>
    <lineage>
        <taxon>Eukaryota</taxon>
        <taxon>Fungi</taxon>
        <taxon>Dikarya</taxon>
        <taxon>Ascomycota</taxon>
        <taxon>Saccharomycotina</taxon>
        <taxon>Pichiomycetes</taxon>
        <taxon>Pichiales</taxon>
        <taxon>Pichiaceae</taxon>
        <taxon>Ambrosiozyma</taxon>
    </lineage>
</organism>